<evidence type="ECO:0000256" key="2">
    <source>
        <dbReference type="ARBA" id="ARBA00023125"/>
    </source>
</evidence>
<dbReference type="InterPro" id="IPR010982">
    <property type="entry name" value="Lambda_DNA-bd_dom_sf"/>
</dbReference>
<dbReference type="Pfam" id="PF00356">
    <property type="entry name" value="LacI"/>
    <property type="match status" value="1"/>
</dbReference>
<dbReference type="Pfam" id="PF00532">
    <property type="entry name" value="Peripla_BP_1"/>
    <property type="match status" value="1"/>
</dbReference>
<dbReference type="CDD" id="cd06267">
    <property type="entry name" value="PBP1_LacI_sugar_binding-like"/>
    <property type="match status" value="1"/>
</dbReference>
<name>F3ZVS4_MAHA5</name>
<dbReference type="GO" id="GO:0000976">
    <property type="term" value="F:transcription cis-regulatory region binding"/>
    <property type="evidence" value="ECO:0007669"/>
    <property type="project" value="TreeGrafter"/>
</dbReference>
<dbReference type="eggNOG" id="COG1609">
    <property type="taxonomic scope" value="Bacteria"/>
</dbReference>
<organism evidence="5 6">
    <name type="scientific">Mahella australiensis (strain DSM 15567 / CIP 107919 / 50-1 BON)</name>
    <dbReference type="NCBI Taxonomy" id="697281"/>
    <lineage>
        <taxon>Bacteria</taxon>
        <taxon>Bacillati</taxon>
        <taxon>Bacillota</taxon>
        <taxon>Clostridia</taxon>
        <taxon>Thermoanaerobacterales</taxon>
        <taxon>Thermoanaerobacterales Family IV. Incertae Sedis</taxon>
        <taxon>Mahella</taxon>
    </lineage>
</organism>
<reference evidence="6" key="1">
    <citation type="submission" date="2010-11" db="EMBL/GenBank/DDBJ databases">
        <title>The complete genome of Mahella australiensis DSM 15567.</title>
        <authorList>
            <consortium name="US DOE Joint Genome Institute (JGI-PGF)"/>
            <person name="Lucas S."/>
            <person name="Copeland A."/>
            <person name="Lapidus A."/>
            <person name="Bruce D."/>
            <person name="Goodwin L."/>
            <person name="Pitluck S."/>
            <person name="Kyrpides N."/>
            <person name="Mavromatis K."/>
            <person name="Pagani I."/>
            <person name="Ivanova N."/>
            <person name="Teshima H."/>
            <person name="Brettin T."/>
            <person name="Detter J.C."/>
            <person name="Han C."/>
            <person name="Tapia R."/>
            <person name="Land M."/>
            <person name="Hauser L."/>
            <person name="Markowitz V."/>
            <person name="Cheng J.-F."/>
            <person name="Hugenholtz P."/>
            <person name="Woyke T."/>
            <person name="Wu D."/>
            <person name="Spring S."/>
            <person name="Pukall R."/>
            <person name="Steenblock K."/>
            <person name="Schneider S."/>
            <person name="Klenk H.-P."/>
            <person name="Eisen J.A."/>
        </authorList>
    </citation>
    <scope>NUCLEOTIDE SEQUENCE [LARGE SCALE GENOMIC DNA]</scope>
    <source>
        <strain evidence="6">DSM 15567 / CIP 107919 / 50-1 BON</strain>
    </source>
</reference>
<dbReference type="STRING" id="697281.Mahau_2301"/>
<dbReference type="PANTHER" id="PTHR30146:SF109">
    <property type="entry name" value="HTH-TYPE TRANSCRIPTIONAL REGULATOR GALS"/>
    <property type="match status" value="1"/>
</dbReference>
<dbReference type="InterPro" id="IPR000843">
    <property type="entry name" value="HTH_LacI"/>
</dbReference>
<gene>
    <name evidence="5" type="ordered locus">Mahau_2301</name>
</gene>
<dbReference type="Gene3D" id="1.10.260.40">
    <property type="entry name" value="lambda repressor-like DNA-binding domains"/>
    <property type="match status" value="1"/>
</dbReference>
<dbReference type="SUPFAM" id="SSF47413">
    <property type="entry name" value="lambda repressor-like DNA-binding domains"/>
    <property type="match status" value="1"/>
</dbReference>
<evidence type="ECO:0000313" key="6">
    <source>
        <dbReference type="Proteomes" id="UP000008457"/>
    </source>
</evidence>
<dbReference type="AlphaFoldDB" id="F3ZVS4"/>
<dbReference type="KEGG" id="mas:Mahau_2301"/>
<dbReference type="GO" id="GO:0003700">
    <property type="term" value="F:DNA-binding transcription factor activity"/>
    <property type="evidence" value="ECO:0007669"/>
    <property type="project" value="TreeGrafter"/>
</dbReference>
<dbReference type="SMART" id="SM00354">
    <property type="entry name" value="HTH_LACI"/>
    <property type="match status" value="1"/>
</dbReference>
<dbReference type="HOGENOM" id="CLU_037628_6_1_9"/>
<keyword evidence="3" id="KW-0804">Transcription</keyword>
<dbReference type="Gene3D" id="3.40.50.2300">
    <property type="match status" value="2"/>
</dbReference>
<evidence type="ECO:0000313" key="5">
    <source>
        <dbReference type="EMBL" id="AEE97468.1"/>
    </source>
</evidence>
<dbReference type="PANTHER" id="PTHR30146">
    <property type="entry name" value="LACI-RELATED TRANSCRIPTIONAL REPRESSOR"/>
    <property type="match status" value="1"/>
</dbReference>
<dbReference type="RefSeq" id="WP_013781894.1">
    <property type="nucleotide sequence ID" value="NC_015520.1"/>
</dbReference>
<sequence length="333" mass="37324">MAATIKDVAALAQVSVGTVSRYLNGYEVSETNKRKIDEAIRRLDFKLNPVARSLKTSKSMTVAVVVPALANIFSMSIIEGIERHLDQYGYSVIVCDSQSDVQKEKSKLQFVKDKYVDGVVIMPTGSDGTHITEVLGDELPAVLMDRLVEDVKLDAVLVDNVNAVYQAVERLITLGHRRIGMITGPKDIYTAKERQEGYRRVFVDYNLPIDENLIRYGDYTEDTGYKLMSEFMRLDCPPTAVFVANYEMTIGAIMAVNEFGIQIPDQLSLIGFDQLELSKLIKPSLSVVVQPMAEIGQKAAEMLYQRMRGNCDNFPQVIRLKAHFIEGQSIKRL</sequence>
<keyword evidence="1" id="KW-0805">Transcription regulation</keyword>
<dbReference type="InterPro" id="IPR001761">
    <property type="entry name" value="Peripla_BP/Lac1_sug-bd_dom"/>
</dbReference>
<accession>F3ZVS4</accession>
<dbReference type="CDD" id="cd01392">
    <property type="entry name" value="HTH_LacI"/>
    <property type="match status" value="1"/>
</dbReference>
<evidence type="ECO:0000256" key="3">
    <source>
        <dbReference type="ARBA" id="ARBA00023163"/>
    </source>
</evidence>
<dbReference type="Proteomes" id="UP000008457">
    <property type="component" value="Chromosome"/>
</dbReference>
<dbReference type="PROSITE" id="PS00356">
    <property type="entry name" value="HTH_LACI_1"/>
    <property type="match status" value="1"/>
</dbReference>
<dbReference type="PROSITE" id="PS50932">
    <property type="entry name" value="HTH_LACI_2"/>
    <property type="match status" value="1"/>
</dbReference>
<keyword evidence="6" id="KW-1185">Reference proteome</keyword>
<dbReference type="EMBL" id="CP002360">
    <property type="protein sequence ID" value="AEE97468.1"/>
    <property type="molecule type" value="Genomic_DNA"/>
</dbReference>
<proteinExistence type="predicted"/>
<feature type="domain" description="HTH lacI-type" evidence="4">
    <location>
        <begin position="3"/>
        <end position="56"/>
    </location>
</feature>
<dbReference type="SUPFAM" id="SSF53822">
    <property type="entry name" value="Periplasmic binding protein-like I"/>
    <property type="match status" value="1"/>
</dbReference>
<keyword evidence="2" id="KW-0238">DNA-binding</keyword>
<evidence type="ECO:0000256" key="1">
    <source>
        <dbReference type="ARBA" id="ARBA00023015"/>
    </source>
</evidence>
<evidence type="ECO:0000259" key="4">
    <source>
        <dbReference type="PROSITE" id="PS50932"/>
    </source>
</evidence>
<protein>
    <submittedName>
        <fullName evidence="5">Transcriptional regulator, LacI family</fullName>
    </submittedName>
</protein>
<dbReference type="InterPro" id="IPR028082">
    <property type="entry name" value="Peripla_BP_I"/>
</dbReference>
<reference evidence="5 6" key="2">
    <citation type="journal article" date="2011" name="Stand. Genomic Sci.">
        <title>Complete genome sequence of Mahella australiensis type strain (50-1 BON).</title>
        <authorList>
            <person name="Sikorski J."/>
            <person name="Teshima H."/>
            <person name="Nolan M."/>
            <person name="Lucas S."/>
            <person name="Hammon N."/>
            <person name="Deshpande S."/>
            <person name="Cheng J.F."/>
            <person name="Pitluck S."/>
            <person name="Liolios K."/>
            <person name="Pagani I."/>
            <person name="Ivanova N."/>
            <person name="Huntemann M."/>
            <person name="Mavromatis K."/>
            <person name="Ovchinikova G."/>
            <person name="Pati A."/>
            <person name="Tapia R."/>
            <person name="Han C."/>
            <person name="Goodwin L."/>
            <person name="Chen A."/>
            <person name="Palaniappan K."/>
            <person name="Land M."/>
            <person name="Hauser L."/>
            <person name="Ngatchou-Djao O.D."/>
            <person name="Rohde M."/>
            <person name="Pukall R."/>
            <person name="Spring S."/>
            <person name="Abt B."/>
            <person name="Goker M."/>
            <person name="Detter J.C."/>
            <person name="Woyke T."/>
            <person name="Bristow J."/>
            <person name="Markowitz V."/>
            <person name="Hugenholtz P."/>
            <person name="Eisen J.A."/>
            <person name="Kyrpides N.C."/>
            <person name="Klenk H.P."/>
            <person name="Lapidus A."/>
        </authorList>
    </citation>
    <scope>NUCLEOTIDE SEQUENCE [LARGE SCALE GENOMIC DNA]</scope>
    <source>
        <strain evidence="6">DSM 15567 / CIP 107919 / 50-1 BON</strain>
    </source>
</reference>